<dbReference type="EMBL" id="GL732529">
    <property type="protein sequence ID" value="EFX86691.1"/>
    <property type="molecule type" value="Genomic_DNA"/>
</dbReference>
<keyword evidence="2" id="KW-1185">Reference proteome</keyword>
<protein>
    <submittedName>
        <fullName evidence="1">Uncharacterized protein</fullName>
    </submittedName>
</protein>
<dbReference type="KEGG" id="dpx:DAPPUDRAFT_236522"/>
<dbReference type="AlphaFoldDB" id="E9G176"/>
<gene>
    <name evidence="1" type="ORF">DAPPUDRAFT_236522</name>
</gene>
<dbReference type="InParanoid" id="E9G176"/>
<organism evidence="1 2">
    <name type="scientific">Daphnia pulex</name>
    <name type="common">Water flea</name>
    <dbReference type="NCBI Taxonomy" id="6669"/>
    <lineage>
        <taxon>Eukaryota</taxon>
        <taxon>Metazoa</taxon>
        <taxon>Ecdysozoa</taxon>
        <taxon>Arthropoda</taxon>
        <taxon>Crustacea</taxon>
        <taxon>Branchiopoda</taxon>
        <taxon>Diplostraca</taxon>
        <taxon>Cladocera</taxon>
        <taxon>Anomopoda</taxon>
        <taxon>Daphniidae</taxon>
        <taxon>Daphnia</taxon>
    </lineage>
</organism>
<reference evidence="1 2" key="1">
    <citation type="journal article" date="2011" name="Science">
        <title>The ecoresponsive genome of Daphnia pulex.</title>
        <authorList>
            <person name="Colbourne J.K."/>
            <person name="Pfrender M.E."/>
            <person name="Gilbert D."/>
            <person name="Thomas W.K."/>
            <person name="Tucker A."/>
            <person name="Oakley T.H."/>
            <person name="Tokishita S."/>
            <person name="Aerts A."/>
            <person name="Arnold G.J."/>
            <person name="Basu M.K."/>
            <person name="Bauer D.J."/>
            <person name="Caceres C.E."/>
            <person name="Carmel L."/>
            <person name="Casola C."/>
            <person name="Choi J.H."/>
            <person name="Detter J.C."/>
            <person name="Dong Q."/>
            <person name="Dusheyko S."/>
            <person name="Eads B.D."/>
            <person name="Frohlich T."/>
            <person name="Geiler-Samerotte K.A."/>
            <person name="Gerlach D."/>
            <person name="Hatcher P."/>
            <person name="Jogdeo S."/>
            <person name="Krijgsveld J."/>
            <person name="Kriventseva E.V."/>
            <person name="Kultz D."/>
            <person name="Laforsch C."/>
            <person name="Lindquist E."/>
            <person name="Lopez J."/>
            <person name="Manak J.R."/>
            <person name="Muller J."/>
            <person name="Pangilinan J."/>
            <person name="Patwardhan R.P."/>
            <person name="Pitluck S."/>
            <person name="Pritham E.J."/>
            <person name="Rechtsteiner A."/>
            <person name="Rho M."/>
            <person name="Rogozin I.B."/>
            <person name="Sakarya O."/>
            <person name="Salamov A."/>
            <person name="Schaack S."/>
            <person name="Shapiro H."/>
            <person name="Shiga Y."/>
            <person name="Skalitzky C."/>
            <person name="Smith Z."/>
            <person name="Souvorov A."/>
            <person name="Sung W."/>
            <person name="Tang Z."/>
            <person name="Tsuchiya D."/>
            <person name="Tu H."/>
            <person name="Vos H."/>
            <person name="Wang M."/>
            <person name="Wolf Y.I."/>
            <person name="Yamagata H."/>
            <person name="Yamada T."/>
            <person name="Ye Y."/>
            <person name="Shaw J.R."/>
            <person name="Andrews J."/>
            <person name="Crease T.J."/>
            <person name="Tang H."/>
            <person name="Lucas S.M."/>
            <person name="Robertson H.M."/>
            <person name="Bork P."/>
            <person name="Koonin E.V."/>
            <person name="Zdobnov E.M."/>
            <person name="Grigoriev I.V."/>
            <person name="Lynch M."/>
            <person name="Boore J.L."/>
        </authorList>
    </citation>
    <scope>NUCLEOTIDE SEQUENCE [LARGE SCALE GENOMIC DNA]</scope>
</reference>
<evidence type="ECO:0000313" key="2">
    <source>
        <dbReference type="Proteomes" id="UP000000305"/>
    </source>
</evidence>
<name>E9G176_DAPPU</name>
<proteinExistence type="predicted"/>
<dbReference type="PhylomeDB" id="E9G176"/>
<dbReference type="HOGENOM" id="CLU_1476592_0_0_1"/>
<accession>E9G176</accession>
<dbReference type="Proteomes" id="UP000000305">
    <property type="component" value="Unassembled WGS sequence"/>
</dbReference>
<evidence type="ECO:0000313" key="1">
    <source>
        <dbReference type="EMBL" id="EFX86691.1"/>
    </source>
</evidence>
<sequence length="189" mass="20763">MPYYIITNMIKCASKKRARKIPTDILEPMLDFVHDRRGTSTNILLHPYLQDSSSFTASVLLMPLVLLHNFSCFTGELDHFSCCDTPAVTSILIFKTHPASVMQRKNREDEHQNVAGTSKMSSQPVGCHAFVLPCTGRAVRSRGLQAAGSESRQAQNLPQGACYKAMHLSPPLVSTDLSAMASPTLVMDP</sequence>